<evidence type="ECO:0000256" key="1">
    <source>
        <dbReference type="ARBA" id="ARBA00023015"/>
    </source>
</evidence>
<evidence type="ECO:0000256" key="3">
    <source>
        <dbReference type="ARBA" id="ARBA00023163"/>
    </source>
</evidence>
<dbReference type="PANTHER" id="PTHR46796">
    <property type="entry name" value="HTH-TYPE TRANSCRIPTIONAL ACTIVATOR RHAS-RELATED"/>
    <property type="match status" value="1"/>
</dbReference>
<dbReference type="PRINTS" id="PR00032">
    <property type="entry name" value="HTHARAC"/>
</dbReference>
<dbReference type="InterPro" id="IPR009057">
    <property type="entry name" value="Homeodomain-like_sf"/>
</dbReference>
<protein>
    <submittedName>
        <fullName evidence="5">AraC-like DNA-binding protein</fullName>
    </submittedName>
</protein>
<evidence type="ECO:0000256" key="2">
    <source>
        <dbReference type="ARBA" id="ARBA00023125"/>
    </source>
</evidence>
<feature type="domain" description="HTH araC/xylS-type" evidence="4">
    <location>
        <begin position="169"/>
        <end position="267"/>
    </location>
</feature>
<dbReference type="Pfam" id="PF12833">
    <property type="entry name" value="HTH_18"/>
    <property type="match status" value="1"/>
</dbReference>
<dbReference type="Proteomes" id="UP000256977">
    <property type="component" value="Unassembled WGS sequence"/>
</dbReference>
<sequence>MMNADKLADIFAGGSYEINGVHRLVIQPKSVLREFKTIKYGFLFVVRGEATISVNEKEYKLRRGSVLHAAPGMRMDARATGSTEYEYYTVFYSFGDASGGRECDVHFLLDPAASPRVAELLAVLHQNARTKDGIGRLRAKQLFLSVLDQVLTGCRHREAVSAPGRRAIEAAVDYINGHYTDPLTLDELAELHAMSPKSFSYFFHKHTGLRPIDYVIHYRMERARELLGEGNYLVRDVAVSVGYANPLYFSRAFKKKFGVSPTDYALQTSNRRPE</sequence>
<dbReference type="InterPro" id="IPR050204">
    <property type="entry name" value="AraC_XylS_family_regulators"/>
</dbReference>
<gene>
    <name evidence="5" type="ORF">DFP98_13051</name>
</gene>
<dbReference type="PROSITE" id="PS00041">
    <property type="entry name" value="HTH_ARAC_FAMILY_1"/>
    <property type="match status" value="1"/>
</dbReference>
<dbReference type="InterPro" id="IPR003313">
    <property type="entry name" value="AraC-bd"/>
</dbReference>
<evidence type="ECO:0000313" key="6">
    <source>
        <dbReference type="Proteomes" id="UP000256977"/>
    </source>
</evidence>
<accession>A0A3D9IG40</accession>
<dbReference type="SMART" id="SM00342">
    <property type="entry name" value="HTH_ARAC"/>
    <property type="match status" value="1"/>
</dbReference>
<evidence type="ECO:0000259" key="4">
    <source>
        <dbReference type="PROSITE" id="PS01124"/>
    </source>
</evidence>
<dbReference type="Gene3D" id="2.60.120.10">
    <property type="entry name" value="Jelly Rolls"/>
    <property type="match status" value="1"/>
</dbReference>
<reference evidence="5 6" key="1">
    <citation type="submission" date="2018-07" db="EMBL/GenBank/DDBJ databases">
        <title>Genomic Encyclopedia of Type Strains, Phase III (KMG-III): the genomes of soil and plant-associated and newly described type strains.</title>
        <authorList>
            <person name="Whitman W."/>
        </authorList>
    </citation>
    <scope>NUCLEOTIDE SEQUENCE [LARGE SCALE GENOMIC DNA]</scope>
    <source>
        <strain evidence="5 6">CECT 7287</strain>
    </source>
</reference>
<keyword evidence="2 5" id="KW-0238">DNA-binding</keyword>
<proteinExistence type="predicted"/>
<dbReference type="GO" id="GO:0003700">
    <property type="term" value="F:DNA-binding transcription factor activity"/>
    <property type="evidence" value="ECO:0007669"/>
    <property type="project" value="InterPro"/>
</dbReference>
<dbReference type="Gene3D" id="1.10.10.60">
    <property type="entry name" value="Homeodomain-like"/>
    <property type="match status" value="2"/>
</dbReference>
<keyword evidence="1" id="KW-0805">Transcription regulation</keyword>
<dbReference type="RefSeq" id="WP_116064176.1">
    <property type="nucleotide sequence ID" value="NZ_QRDZ01000030.1"/>
</dbReference>
<name>A0A3D9IG40_9BACL</name>
<dbReference type="InterPro" id="IPR014710">
    <property type="entry name" value="RmlC-like_jellyroll"/>
</dbReference>
<dbReference type="Pfam" id="PF02311">
    <property type="entry name" value="AraC_binding"/>
    <property type="match status" value="1"/>
</dbReference>
<dbReference type="InterPro" id="IPR018062">
    <property type="entry name" value="HTH_AraC-typ_CS"/>
</dbReference>
<keyword evidence="6" id="KW-1185">Reference proteome</keyword>
<dbReference type="OrthoDB" id="9807321at2"/>
<dbReference type="AlphaFoldDB" id="A0A3D9IG40"/>
<comment type="caution">
    <text evidence="5">The sequence shown here is derived from an EMBL/GenBank/DDBJ whole genome shotgun (WGS) entry which is preliminary data.</text>
</comment>
<evidence type="ECO:0000313" key="5">
    <source>
        <dbReference type="EMBL" id="RED60529.1"/>
    </source>
</evidence>
<dbReference type="PROSITE" id="PS01124">
    <property type="entry name" value="HTH_ARAC_FAMILY_2"/>
    <property type="match status" value="1"/>
</dbReference>
<dbReference type="InterPro" id="IPR020449">
    <property type="entry name" value="Tscrpt_reg_AraC-type_HTH"/>
</dbReference>
<organism evidence="5 6">
    <name type="scientific">Cohnella phaseoli</name>
    <dbReference type="NCBI Taxonomy" id="456490"/>
    <lineage>
        <taxon>Bacteria</taxon>
        <taxon>Bacillati</taxon>
        <taxon>Bacillota</taxon>
        <taxon>Bacilli</taxon>
        <taxon>Bacillales</taxon>
        <taxon>Paenibacillaceae</taxon>
        <taxon>Cohnella</taxon>
    </lineage>
</organism>
<dbReference type="SUPFAM" id="SSF46689">
    <property type="entry name" value="Homeodomain-like"/>
    <property type="match status" value="1"/>
</dbReference>
<dbReference type="SUPFAM" id="SSF51182">
    <property type="entry name" value="RmlC-like cupins"/>
    <property type="match status" value="1"/>
</dbReference>
<dbReference type="InterPro" id="IPR018060">
    <property type="entry name" value="HTH_AraC"/>
</dbReference>
<dbReference type="InterPro" id="IPR011051">
    <property type="entry name" value="RmlC_Cupin_sf"/>
</dbReference>
<keyword evidence="3" id="KW-0804">Transcription</keyword>
<dbReference type="EMBL" id="QRDZ01000030">
    <property type="protein sequence ID" value="RED60529.1"/>
    <property type="molecule type" value="Genomic_DNA"/>
</dbReference>
<dbReference type="GO" id="GO:0043565">
    <property type="term" value="F:sequence-specific DNA binding"/>
    <property type="evidence" value="ECO:0007669"/>
    <property type="project" value="InterPro"/>
</dbReference>